<dbReference type="PANTHER" id="PTHR48043:SF114">
    <property type="entry name" value="IP04436P-RELATED"/>
    <property type="match status" value="1"/>
</dbReference>
<dbReference type="InterPro" id="IPR019734">
    <property type="entry name" value="TPR_rpt"/>
</dbReference>
<dbReference type="Gene3D" id="1.25.40.10">
    <property type="entry name" value="Tetratricopeptide repeat domain"/>
    <property type="match status" value="1"/>
</dbReference>
<dbReference type="Gene3D" id="3.40.50.2000">
    <property type="entry name" value="Glycogen Phosphorylase B"/>
    <property type="match status" value="5"/>
</dbReference>
<feature type="region of interest" description="Disordered" evidence="5">
    <location>
        <begin position="16"/>
        <end position="39"/>
    </location>
</feature>
<reference evidence="6" key="2">
    <citation type="submission" date="2021-08" db="EMBL/GenBank/DDBJ databases">
        <authorList>
            <person name="Eriksson T."/>
        </authorList>
    </citation>
    <scope>NUCLEOTIDE SEQUENCE</scope>
    <source>
        <strain evidence="6">Stoneville</strain>
        <tissue evidence="6">Whole head</tissue>
    </source>
</reference>
<evidence type="ECO:0000256" key="5">
    <source>
        <dbReference type="SAM" id="MobiDB-lite"/>
    </source>
</evidence>
<dbReference type="InterPro" id="IPR011990">
    <property type="entry name" value="TPR-like_helical_dom_sf"/>
</dbReference>
<gene>
    <name evidence="6" type="ORF">GEV33_007175</name>
</gene>
<name>A0A8J6LJ28_TENMO</name>
<protein>
    <submittedName>
        <fullName evidence="6">Uncharacterized protein</fullName>
    </submittedName>
</protein>
<keyword evidence="2" id="KW-0328">Glycosyltransferase</keyword>
<dbReference type="EMBL" id="JABDTM020022869">
    <property type="protein sequence ID" value="KAH0815616.1"/>
    <property type="molecule type" value="Genomic_DNA"/>
</dbReference>
<evidence type="ECO:0000256" key="4">
    <source>
        <dbReference type="PROSITE-ProRule" id="PRU00339"/>
    </source>
</evidence>
<evidence type="ECO:0000256" key="1">
    <source>
        <dbReference type="ARBA" id="ARBA00009995"/>
    </source>
</evidence>
<comment type="similarity">
    <text evidence="1">Belongs to the UDP-glycosyltransferase family.</text>
</comment>
<dbReference type="InterPro" id="IPR002213">
    <property type="entry name" value="UDP_glucos_trans"/>
</dbReference>
<dbReference type="Pfam" id="PF00201">
    <property type="entry name" value="UDPGT"/>
    <property type="match status" value="4"/>
</dbReference>
<dbReference type="Pfam" id="PF13432">
    <property type="entry name" value="TPR_16"/>
    <property type="match status" value="1"/>
</dbReference>
<evidence type="ECO:0000313" key="6">
    <source>
        <dbReference type="EMBL" id="KAH0815616.1"/>
    </source>
</evidence>
<dbReference type="Pfam" id="PF00515">
    <property type="entry name" value="TPR_1"/>
    <property type="match status" value="1"/>
</dbReference>
<dbReference type="Proteomes" id="UP000719412">
    <property type="component" value="Unassembled WGS sequence"/>
</dbReference>
<sequence length="1388" mass="158061">MCGENKRRDRQYFRERFGKSRLGEGSASARERKDEGRIKNNYNDPLANVRAAKYFAGAVPRLRSGTFPQRRRERCLPQESEWTDGRSSFNFSDCEFLASRRRYKEAAVMYEKAAELRPRDYELAVAAATAMRQAGRHQEAERWYRTAVDLKPSDPRSHTNLGAILHLNGKYSEAATSYKEALRLQPDDITTLTNLHKLHSIVLLFGLITFARSYKILGLFPHPASSHVNVFYPLMKGLAEKGHQVTFVSHYTFEDAPSTLKQLVLDKSDGDLVNAVDMSFLKGYRYEQYINNGILAYLGVQTCHRALSSPVFQQLLNSNEEFDLVAIEFFNTDCFVPFAYKFKAQLIGLSSCSIIHGTNQRFGNIYNPSYIPIAHMDYSDRLGFFERVENTVMVALNEIFFNFILRANDERIARMYFKEDFPSITEIVHNASLLLVNTHFSLNLPRPQVPAVIDIGGVHIGEIRKLPQARCTNNKNKLAVIQVQSSANYSTTYSYNMSRCSLILLSNLFLAVVSYDILALFPHHGKSHVDVFLPLTKALAEKGHRVTVVSHFPLKSPVDNYTDVRLGDESTSFIEVFSMDNYRGRRTEKWLTLNGLEEYAEYACTIGSGSIALQDFRKGNHSFDVIITEFFNTDCFLGFVHEFKAPLIGISSSTIMHWINERFGNPTHPAYIPNTVMDYSDRLSFFERVENVLVGLVQQAIFNTVFTKNDERIAREFFKDLPSLREIFFNSSLLLVNTHFSLNLPKPQVPAVIEVGGIHLDKLKQLPQILALFPHPGKSHVDVFLPLTKALAQKGHQLTVVSHFPLATPIPNYTDVRLGNVSTPLVDVLDLENFQGQHENMWLEVVILTRLAQVTCECAYQSQPLQELLNKNETFDVVVAEFFNTNCHLGLLYKFKAPLIGISSSTIMHWTNERFGNPTHPAYIPVNSMNFSDRMSFLERVENLIVGLVHGEFFEQITAKNDQQIARKYLGEELPLLRDVVLNSSLLLVNSHFSLNLPRPLVPAVVEVGGVHIGDLKRPPKQTRPINSITFVINTQKKYQVKNQVLLVSSVLFVDSYRILGLFPHRGKSHADVFLPLTKALSRRGHQVTCVSHFPLKTPLPDYTDVVLDNNSSIFLNILDLSDFHGTKTERWSILQLLNSMAEISCQQDFKSEALRQLVNSNASFDVIIVEQFNSDCFLRLVHKFKAPVVGISSSAVVHWYNERFGNPSHPAYIPNIFMDCSDRMSFFERVENLVAGLVHRFYYDAVLMEKGEDTAREYFGEDLTPLRDIVFNTSLLLVNTHFSLNLPRPLVPAVVEVGGIHVGKVNKLSRNLEKWINESAHGVIYFSLGSMIKGHTFPDEKRREFLKAFGRLPQRVLWKWENDSMPGKPDNVMIQKWMPQLDILCEY</sequence>
<dbReference type="PANTHER" id="PTHR48043">
    <property type="entry name" value="EG:EG0003.4 PROTEIN-RELATED"/>
    <property type="match status" value="1"/>
</dbReference>
<organism evidence="6 7">
    <name type="scientific">Tenebrio molitor</name>
    <name type="common">Yellow mealworm beetle</name>
    <dbReference type="NCBI Taxonomy" id="7067"/>
    <lineage>
        <taxon>Eukaryota</taxon>
        <taxon>Metazoa</taxon>
        <taxon>Ecdysozoa</taxon>
        <taxon>Arthropoda</taxon>
        <taxon>Hexapoda</taxon>
        <taxon>Insecta</taxon>
        <taxon>Pterygota</taxon>
        <taxon>Neoptera</taxon>
        <taxon>Endopterygota</taxon>
        <taxon>Coleoptera</taxon>
        <taxon>Polyphaga</taxon>
        <taxon>Cucujiformia</taxon>
        <taxon>Tenebrionidae</taxon>
        <taxon>Tenebrio</taxon>
    </lineage>
</organism>
<reference evidence="6" key="1">
    <citation type="journal article" date="2020" name="J Insects Food Feed">
        <title>The yellow mealworm (Tenebrio molitor) genome: a resource for the emerging insects as food and feed industry.</title>
        <authorList>
            <person name="Eriksson T."/>
            <person name="Andere A."/>
            <person name="Kelstrup H."/>
            <person name="Emery V."/>
            <person name="Picard C."/>
        </authorList>
    </citation>
    <scope>NUCLEOTIDE SEQUENCE</scope>
    <source>
        <strain evidence="6">Stoneville</strain>
        <tissue evidence="6">Whole head</tissue>
    </source>
</reference>
<dbReference type="SMART" id="SM00028">
    <property type="entry name" value="TPR"/>
    <property type="match status" value="3"/>
</dbReference>
<keyword evidence="3" id="KW-0808">Transferase</keyword>
<proteinExistence type="inferred from homology"/>
<keyword evidence="7" id="KW-1185">Reference proteome</keyword>
<accession>A0A8J6LJ28</accession>
<keyword evidence="4" id="KW-0802">TPR repeat</keyword>
<evidence type="ECO:0000256" key="2">
    <source>
        <dbReference type="ARBA" id="ARBA00022676"/>
    </source>
</evidence>
<evidence type="ECO:0000256" key="3">
    <source>
        <dbReference type="ARBA" id="ARBA00022679"/>
    </source>
</evidence>
<feature type="repeat" description="TPR" evidence="4">
    <location>
        <begin position="155"/>
        <end position="188"/>
    </location>
</feature>
<comment type="caution">
    <text evidence="6">The sequence shown here is derived from an EMBL/GenBank/DDBJ whole genome shotgun (WGS) entry which is preliminary data.</text>
</comment>
<dbReference type="SUPFAM" id="SSF53756">
    <property type="entry name" value="UDP-Glycosyltransferase/glycogen phosphorylase"/>
    <property type="match status" value="4"/>
</dbReference>
<dbReference type="SUPFAM" id="SSF48452">
    <property type="entry name" value="TPR-like"/>
    <property type="match status" value="1"/>
</dbReference>
<dbReference type="FunFam" id="3.40.50.2000:FF:000144">
    <property type="entry name" value="UDP-glucuronosyltransferase"/>
    <property type="match status" value="3"/>
</dbReference>
<dbReference type="InterPro" id="IPR050271">
    <property type="entry name" value="UDP-glycosyltransferase"/>
</dbReference>
<dbReference type="PROSITE" id="PS50005">
    <property type="entry name" value="TPR"/>
    <property type="match status" value="1"/>
</dbReference>
<feature type="compositionally biased region" description="Basic and acidic residues" evidence="5">
    <location>
        <begin position="29"/>
        <end position="38"/>
    </location>
</feature>
<dbReference type="GO" id="GO:0008194">
    <property type="term" value="F:UDP-glycosyltransferase activity"/>
    <property type="evidence" value="ECO:0007669"/>
    <property type="project" value="InterPro"/>
</dbReference>
<dbReference type="CDD" id="cd03784">
    <property type="entry name" value="GT1_Gtf-like"/>
    <property type="match status" value="1"/>
</dbReference>
<evidence type="ECO:0000313" key="7">
    <source>
        <dbReference type="Proteomes" id="UP000719412"/>
    </source>
</evidence>
<dbReference type="PROSITE" id="PS50293">
    <property type="entry name" value="TPR_REGION"/>
    <property type="match status" value="1"/>
</dbReference>